<reference evidence="1 2" key="1">
    <citation type="submission" date="2016-10" db="EMBL/GenBank/DDBJ databases">
        <authorList>
            <person name="de Groot N.N."/>
        </authorList>
    </citation>
    <scope>NUCLEOTIDE SEQUENCE [LARGE SCALE GENOMIC DNA]</scope>
    <source>
        <strain evidence="1 2">LMG 18387</strain>
    </source>
</reference>
<dbReference type="EMBL" id="FNDG01000009">
    <property type="protein sequence ID" value="SDH93639.1"/>
    <property type="molecule type" value="Genomic_DNA"/>
</dbReference>
<sequence length="49" mass="5329">MRTNFDMPVSTPAFIRSASPGQINDDRLVGCPLTAIPLSPQSQRDANEL</sequence>
<evidence type="ECO:0000313" key="1">
    <source>
        <dbReference type="EMBL" id="SDH93639.1"/>
    </source>
</evidence>
<evidence type="ECO:0000313" key="2">
    <source>
        <dbReference type="Proteomes" id="UP000198606"/>
    </source>
</evidence>
<protein>
    <submittedName>
        <fullName evidence="1">Uncharacterized protein</fullName>
    </submittedName>
</protein>
<dbReference type="STRING" id="29435.SAMN05216588_10944"/>
<accession>A0A1G8GGU7</accession>
<gene>
    <name evidence="1" type="ORF">SAMN05216588_10944</name>
</gene>
<proteinExistence type="predicted"/>
<dbReference type="Proteomes" id="UP000198606">
    <property type="component" value="Unassembled WGS sequence"/>
</dbReference>
<dbReference type="AlphaFoldDB" id="A0A1G8GGU7"/>
<name>A0A1G8GGU7_9GAMM</name>
<organism evidence="1 2">
    <name type="scientific">Phytopseudomonas flavescens</name>
    <dbReference type="NCBI Taxonomy" id="29435"/>
    <lineage>
        <taxon>Bacteria</taxon>
        <taxon>Pseudomonadati</taxon>
        <taxon>Pseudomonadota</taxon>
        <taxon>Gammaproteobacteria</taxon>
        <taxon>Pseudomonadales</taxon>
        <taxon>Pseudomonadaceae</taxon>
        <taxon>Phytopseudomonas</taxon>
    </lineage>
</organism>